<protein>
    <submittedName>
        <fullName evidence="2">DUF2007 domain-containing protein</fullName>
    </submittedName>
</protein>
<gene>
    <name evidence="2" type="ORF">AAEO59_06105</name>
</gene>
<reference evidence="2 3" key="1">
    <citation type="submission" date="2024-04" db="EMBL/GenBank/DDBJ databases">
        <title>Flavobacterium sp. DGU99 16S ribosomal RNA gene Genome sequencing and assembly.</title>
        <authorList>
            <person name="Park S."/>
        </authorList>
    </citation>
    <scope>NUCLEOTIDE SEQUENCE [LARGE SCALE GENOMIC DNA]</scope>
    <source>
        <strain evidence="2 3">DGU99</strain>
    </source>
</reference>
<comment type="caution">
    <text evidence="2">The sequence shown here is derived from an EMBL/GenBank/DDBJ whole genome shotgun (WGS) entry which is preliminary data.</text>
</comment>
<accession>A0ABU9HKG5</accession>
<sequence length="136" mass="15532">MEETKFQEIANYQYSSEALIFKGKLESEGVVVYLKDINIIDANPLYSNAVGGVKLLVSKEDYVKAMEIISQISEYSLDNENTLMKCPNCGAEQINMRTSISDYKSLLVYIFSVIIGFIPFYSKHKYKCNSCNFEFN</sequence>
<dbReference type="Proteomes" id="UP001398556">
    <property type="component" value="Unassembled WGS sequence"/>
</dbReference>
<proteinExistence type="predicted"/>
<name>A0ABU9HKG5_9FLAO</name>
<dbReference type="EMBL" id="JBBYHU010000008">
    <property type="protein sequence ID" value="MEL1240613.1"/>
    <property type="molecule type" value="Genomic_DNA"/>
</dbReference>
<organism evidence="2 3">
    <name type="scientific">Flavobacterium flavipallidum</name>
    <dbReference type="NCBI Taxonomy" id="3139140"/>
    <lineage>
        <taxon>Bacteria</taxon>
        <taxon>Pseudomonadati</taxon>
        <taxon>Bacteroidota</taxon>
        <taxon>Flavobacteriia</taxon>
        <taxon>Flavobacteriales</taxon>
        <taxon>Flavobacteriaceae</taxon>
        <taxon>Flavobacterium</taxon>
    </lineage>
</organism>
<keyword evidence="1" id="KW-0472">Membrane</keyword>
<keyword evidence="1" id="KW-0812">Transmembrane</keyword>
<evidence type="ECO:0000313" key="2">
    <source>
        <dbReference type="EMBL" id="MEL1240613.1"/>
    </source>
</evidence>
<evidence type="ECO:0000256" key="1">
    <source>
        <dbReference type="SAM" id="Phobius"/>
    </source>
</evidence>
<evidence type="ECO:0000313" key="3">
    <source>
        <dbReference type="Proteomes" id="UP001398556"/>
    </source>
</evidence>
<feature type="transmembrane region" description="Helical" evidence="1">
    <location>
        <begin position="106"/>
        <end position="122"/>
    </location>
</feature>
<dbReference type="RefSeq" id="WP_341699852.1">
    <property type="nucleotide sequence ID" value="NZ_JBBYHU010000008.1"/>
</dbReference>
<keyword evidence="1" id="KW-1133">Transmembrane helix</keyword>
<keyword evidence="3" id="KW-1185">Reference proteome</keyword>